<dbReference type="STRING" id="1314674.A0A0D7BK31"/>
<keyword evidence="1" id="KW-0479">Metal-binding</keyword>
<organism evidence="3 4">
    <name type="scientific">Cylindrobasidium torrendii FP15055 ss-10</name>
    <dbReference type="NCBI Taxonomy" id="1314674"/>
    <lineage>
        <taxon>Eukaryota</taxon>
        <taxon>Fungi</taxon>
        <taxon>Dikarya</taxon>
        <taxon>Basidiomycota</taxon>
        <taxon>Agaricomycotina</taxon>
        <taxon>Agaricomycetes</taxon>
        <taxon>Agaricomycetidae</taxon>
        <taxon>Agaricales</taxon>
        <taxon>Marasmiineae</taxon>
        <taxon>Physalacriaceae</taxon>
        <taxon>Cylindrobasidium</taxon>
    </lineage>
</organism>
<dbReference type="GO" id="GO:0004722">
    <property type="term" value="F:protein serine/threonine phosphatase activity"/>
    <property type="evidence" value="ECO:0007669"/>
    <property type="project" value="UniProtKB-EC"/>
</dbReference>
<gene>
    <name evidence="3" type="ORF">CYLTODRAFT_419292</name>
</gene>
<dbReference type="EMBL" id="KN880461">
    <property type="protein sequence ID" value="KIY70893.1"/>
    <property type="molecule type" value="Genomic_DNA"/>
</dbReference>
<dbReference type="Proteomes" id="UP000054007">
    <property type="component" value="Unassembled WGS sequence"/>
</dbReference>
<dbReference type="SMART" id="SM00331">
    <property type="entry name" value="PP2C_SIG"/>
    <property type="match status" value="1"/>
</dbReference>
<comment type="cofactor">
    <cofactor evidence="1">
        <name>Mn(2+)</name>
        <dbReference type="ChEBI" id="CHEBI:29035"/>
    </cofactor>
</comment>
<dbReference type="SUPFAM" id="SSF81606">
    <property type="entry name" value="PP2C-like"/>
    <property type="match status" value="1"/>
</dbReference>
<dbReference type="PROSITE" id="PS51746">
    <property type="entry name" value="PPM_2"/>
    <property type="match status" value="1"/>
</dbReference>
<dbReference type="InterPro" id="IPR036457">
    <property type="entry name" value="PPM-type-like_dom_sf"/>
</dbReference>
<comment type="similarity">
    <text evidence="1">Belongs to the PP2C family.</text>
</comment>
<accession>A0A0D7BK31</accession>
<evidence type="ECO:0000313" key="3">
    <source>
        <dbReference type="EMBL" id="KIY70893.1"/>
    </source>
</evidence>
<protein>
    <recommendedName>
        <fullName evidence="1">Protein phosphatase</fullName>
        <ecNumber evidence="1">3.1.3.16</ecNumber>
    </recommendedName>
</protein>
<dbReference type="InterPro" id="IPR001932">
    <property type="entry name" value="PPM-type_phosphatase-like_dom"/>
</dbReference>
<reference evidence="3 4" key="1">
    <citation type="journal article" date="2015" name="Fungal Genet. Biol.">
        <title>Evolution of novel wood decay mechanisms in Agaricales revealed by the genome sequences of Fistulina hepatica and Cylindrobasidium torrendii.</title>
        <authorList>
            <person name="Floudas D."/>
            <person name="Held B.W."/>
            <person name="Riley R."/>
            <person name="Nagy L.G."/>
            <person name="Koehler G."/>
            <person name="Ransdell A.S."/>
            <person name="Younus H."/>
            <person name="Chow J."/>
            <person name="Chiniquy J."/>
            <person name="Lipzen A."/>
            <person name="Tritt A."/>
            <person name="Sun H."/>
            <person name="Haridas S."/>
            <person name="LaButti K."/>
            <person name="Ohm R.A."/>
            <person name="Kues U."/>
            <person name="Blanchette R.A."/>
            <person name="Grigoriev I.V."/>
            <person name="Minto R.E."/>
            <person name="Hibbett D.S."/>
        </authorList>
    </citation>
    <scope>NUCLEOTIDE SEQUENCE [LARGE SCALE GENOMIC DNA]</scope>
    <source>
        <strain evidence="3 4">FP15055 ss-10</strain>
    </source>
</reference>
<feature type="domain" description="PPM-type phosphatase" evidence="2">
    <location>
        <begin position="61"/>
        <end position="348"/>
    </location>
</feature>
<name>A0A0D7BK31_9AGAR</name>
<comment type="catalytic activity">
    <reaction evidence="1">
        <text>O-phospho-L-seryl-[protein] + H2O = L-seryl-[protein] + phosphate</text>
        <dbReference type="Rhea" id="RHEA:20629"/>
        <dbReference type="Rhea" id="RHEA-COMP:9863"/>
        <dbReference type="Rhea" id="RHEA-COMP:11604"/>
        <dbReference type="ChEBI" id="CHEBI:15377"/>
        <dbReference type="ChEBI" id="CHEBI:29999"/>
        <dbReference type="ChEBI" id="CHEBI:43474"/>
        <dbReference type="ChEBI" id="CHEBI:83421"/>
        <dbReference type="EC" id="3.1.3.16"/>
    </reaction>
</comment>
<dbReference type="Gene3D" id="3.60.40.10">
    <property type="entry name" value="PPM-type phosphatase domain"/>
    <property type="match status" value="1"/>
</dbReference>
<sequence length="352" mass="38844">MKASSATRFAKRVAEFSTASSPRPYKFHLAASWAGKPTVEEKKPIKRVPFPADHPIGKWRDQMLTRKPGTATEVWYPNAGEDFFFVQEMLNGSGVSFGVADGVGGWVESGVDPSLFAQALMYHAHRYSRNAWAGEPEIDPTLDYAEREEVEGWELTPDECMALSFGGVQRERRVLAGSSTACILSLNASSGLLRSANLGDSGFYVIRSAAVHHKEPAQQHFFNCPLQLTKYPQQMQTKRGSSSGTDTPEKSALREISLRHGDIVVACTDGLLDNVFAEEVLRIISLVRRTGLPDSEIALPIADNLVEYSRRCMFNQRRTSPFTVEAARHGLSYRGGKVDDVTAVVCVVEETI</sequence>
<dbReference type="PANTHER" id="PTHR12320">
    <property type="entry name" value="PROTEIN PHOSPHATASE 2C"/>
    <property type="match status" value="1"/>
</dbReference>
<keyword evidence="1" id="KW-0460">Magnesium</keyword>
<evidence type="ECO:0000256" key="1">
    <source>
        <dbReference type="RuleBase" id="RU366020"/>
    </source>
</evidence>
<keyword evidence="4" id="KW-1185">Reference proteome</keyword>
<keyword evidence="1" id="KW-0464">Manganese</keyword>
<keyword evidence="1" id="KW-0904">Protein phosphatase</keyword>
<comment type="catalytic activity">
    <reaction evidence="1">
        <text>O-phospho-L-threonyl-[protein] + H2O = L-threonyl-[protein] + phosphate</text>
        <dbReference type="Rhea" id="RHEA:47004"/>
        <dbReference type="Rhea" id="RHEA-COMP:11060"/>
        <dbReference type="Rhea" id="RHEA-COMP:11605"/>
        <dbReference type="ChEBI" id="CHEBI:15377"/>
        <dbReference type="ChEBI" id="CHEBI:30013"/>
        <dbReference type="ChEBI" id="CHEBI:43474"/>
        <dbReference type="ChEBI" id="CHEBI:61977"/>
        <dbReference type="EC" id="3.1.3.16"/>
    </reaction>
</comment>
<dbReference type="SMART" id="SM00332">
    <property type="entry name" value="PP2Cc"/>
    <property type="match status" value="1"/>
</dbReference>
<keyword evidence="1" id="KW-0378">Hydrolase</keyword>
<evidence type="ECO:0000313" key="4">
    <source>
        <dbReference type="Proteomes" id="UP000054007"/>
    </source>
</evidence>
<comment type="cofactor">
    <cofactor evidence="1">
        <name>Mg(2+)</name>
        <dbReference type="ChEBI" id="CHEBI:18420"/>
    </cofactor>
</comment>
<dbReference type="InterPro" id="IPR039123">
    <property type="entry name" value="PPTC7"/>
</dbReference>
<dbReference type="OrthoDB" id="60843at2759"/>
<dbReference type="PANTHER" id="PTHR12320:SF1">
    <property type="entry name" value="PROTEIN PHOSPHATASE PTC7 HOMOLOG"/>
    <property type="match status" value="1"/>
</dbReference>
<dbReference type="EC" id="3.1.3.16" evidence="1"/>
<proteinExistence type="inferred from homology"/>
<dbReference type="GO" id="GO:0046872">
    <property type="term" value="F:metal ion binding"/>
    <property type="evidence" value="ECO:0007669"/>
    <property type="project" value="UniProtKB-UniRule"/>
</dbReference>
<evidence type="ECO:0000259" key="2">
    <source>
        <dbReference type="PROSITE" id="PS51746"/>
    </source>
</evidence>
<dbReference type="AlphaFoldDB" id="A0A0D7BK31"/>